<keyword evidence="2 6" id="KW-0645">Protease</keyword>
<accession>A0A3L6DRL7</accession>
<organism evidence="6 7">
    <name type="scientific">Zea mays</name>
    <name type="common">Maize</name>
    <dbReference type="NCBI Taxonomy" id="4577"/>
    <lineage>
        <taxon>Eukaryota</taxon>
        <taxon>Viridiplantae</taxon>
        <taxon>Streptophyta</taxon>
        <taxon>Embryophyta</taxon>
        <taxon>Tracheophyta</taxon>
        <taxon>Spermatophyta</taxon>
        <taxon>Magnoliopsida</taxon>
        <taxon>Liliopsida</taxon>
        <taxon>Poales</taxon>
        <taxon>Poaceae</taxon>
        <taxon>PACMAD clade</taxon>
        <taxon>Panicoideae</taxon>
        <taxon>Andropogonodae</taxon>
        <taxon>Andropogoneae</taxon>
        <taxon>Tripsacinae</taxon>
        <taxon>Zea</taxon>
    </lineage>
</organism>
<name>A0A3L6DRL7_MAIZE</name>
<comment type="similarity">
    <text evidence="1">Belongs to the peptidase C48 family.</text>
</comment>
<dbReference type="EMBL" id="NCVQ01000009">
    <property type="protein sequence ID" value="PWZ10753.1"/>
    <property type="molecule type" value="Genomic_DNA"/>
</dbReference>
<protein>
    <submittedName>
        <fullName evidence="6">Putative ubiquitin-like-specific protease 2B</fullName>
    </submittedName>
</protein>
<dbReference type="Pfam" id="PF02902">
    <property type="entry name" value="Peptidase_C48"/>
    <property type="match status" value="1"/>
</dbReference>
<dbReference type="InterPro" id="IPR038765">
    <property type="entry name" value="Papain-like_cys_pep_sf"/>
</dbReference>
<feature type="domain" description="Ubiquitin-like protease family profile" evidence="5">
    <location>
        <begin position="225"/>
        <end position="817"/>
    </location>
</feature>
<evidence type="ECO:0000313" key="7">
    <source>
        <dbReference type="Proteomes" id="UP000251960"/>
    </source>
</evidence>
<dbReference type="PANTHER" id="PTHR47764">
    <property type="entry name" value="UBIQUITIN-LIKE-SPECIFIC PROTEASE 2B-RELATED"/>
    <property type="match status" value="1"/>
</dbReference>
<evidence type="ECO:0000313" key="6">
    <source>
        <dbReference type="EMBL" id="PWZ10753.1"/>
    </source>
</evidence>
<reference evidence="6 7" key="1">
    <citation type="journal article" date="2018" name="Nat. Genet.">
        <title>Extensive intraspecific gene order and gene structural variations between Mo17 and other maize genomes.</title>
        <authorList>
            <person name="Sun S."/>
            <person name="Zhou Y."/>
            <person name="Chen J."/>
            <person name="Shi J."/>
            <person name="Zhao H."/>
            <person name="Zhao H."/>
            <person name="Song W."/>
            <person name="Zhang M."/>
            <person name="Cui Y."/>
            <person name="Dong X."/>
            <person name="Liu H."/>
            <person name="Ma X."/>
            <person name="Jiao Y."/>
            <person name="Wang B."/>
            <person name="Wei X."/>
            <person name="Stein J.C."/>
            <person name="Glaubitz J.C."/>
            <person name="Lu F."/>
            <person name="Yu G."/>
            <person name="Liang C."/>
            <person name="Fengler K."/>
            <person name="Li B."/>
            <person name="Rafalski A."/>
            <person name="Schnable P.S."/>
            <person name="Ware D.H."/>
            <person name="Buckler E.S."/>
            <person name="Lai J."/>
        </authorList>
    </citation>
    <scope>NUCLEOTIDE SEQUENCE [LARGE SCALE GENOMIC DNA]</scope>
    <source>
        <strain evidence="7">cv. Missouri 17</strain>
        <tissue evidence="6">Seedling</tissue>
    </source>
</reference>
<dbReference type="SUPFAM" id="SSF54001">
    <property type="entry name" value="Cysteine proteinases"/>
    <property type="match status" value="1"/>
</dbReference>
<evidence type="ECO:0000259" key="5">
    <source>
        <dbReference type="PROSITE" id="PS50600"/>
    </source>
</evidence>
<evidence type="ECO:0000256" key="3">
    <source>
        <dbReference type="ARBA" id="ARBA00022801"/>
    </source>
</evidence>
<dbReference type="GO" id="GO:0008234">
    <property type="term" value="F:cysteine-type peptidase activity"/>
    <property type="evidence" value="ECO:0007669"/>
    <property type="project" value="InterPro"/>
</dbReference>
<dbReference type="Gene3D" id="3.40.395.10">
    <property type="entry name" value="Adenoviral Proteinase, Chain A"/>
    <property type="match status" value="1"/>
</dbReference>
<keyword evidence="3" id="KW-0378">Hydrolase</keyword>
<feature type="compositionally biased region" description="Polar residues" evidence="4">
    <location>
        <begin position="884"/>
        <end position="893"/>
    </location>
</feature>
<dbReference type="ExpressionAtlas" id="A0A3L6DRL7">
    <property type="expression patterns" value="baseline and differential"/>
</dbReference>
<feature type="compositionally biased region" description="Polar residues" evidence="4">
    <location>
        <begin position="120"/>
        <end position="135"/>
    </location>
</feature>
<comment type="caution">
    <text evidence="6">The sequence shown here is derived from an EMBL/GenBank/DDBJ whole genome shotgun (WGS) entry which is preliminary data.</text>
</comment>
<dbReference type="GO" id="GO:0006508">
    <property type="term" value="P:proteolysis"/>
    <property type="evidence" value="ECO:0007669"/>
    <property type="project" value="UniProtKB-KW"/>
</dbReference>
<feature type="region of interest" description="Disordered" evidence="4">
    <location>
        <begin position="107"/>
        <end position="135"/>
    </location>
</feature>
<evidence type="ECO:0000256" key="2">
    <source>
        <dbReference type="ARBA" id="ARBA00022670"/>
    </source>
</evidence>
<dbReference type="InterPro" id="IPR003653">
    <property type="entry name" value="Peptidase_C48_C"/>
</dbReference>
<evidence type="ECO:0000256" key="4">
    <source>
        <dbReference type="SAM" id="MobiDB-lite"/>
    </source>
</evidence>
<dbReference type="AlphaFoldDB" id="A0A3L6DRL7"/>
<dbReference type="PROSITE" id="PS50600">
    <property type="entry name" value="ULP_PROTEASE"/>
    <property type="match status" value="1"/>
</dbReference>
<proteinExistence type="inferred from homology"/>
<evidence type="ECO:0000256" key="1">
    <source>
        <dbReference type="ARBA" id="ARBA00005234"/>
    </source>
</evidence>
<gene>
    <name evidence="6" type="primary">ULP2B</name>
    <name evidence="6" type="ORF">Zm00014a_027398</name>
</gene>
<feature type="region of interest" description="Disordered" evidence="4">
    <location>
        <begin position="879"/>
        <end position="920"/>
    </location>
</feature>
<dbReference type="PANTHER" id="PTHR47764:SF2">
    <property type="entry name" value="UBIQUITIN-LIKE PROTEASE FAMILY PROFILE DOMAIN-CONTAINING PROTEIN"/>
    <property type="match status" value="1"/>
</dbReference>
<dbReference type="Proteomes" id="UP000251960">
    <property type="component" value="Chromosome 8"/>
</dbReference>
<sequence length="942" mass="104015">MIVICQLIYNFFMLYQIRKLQMDHAEVSGLLCIGTRETDGGEESYAAEYPKMDQDTNATTKFDVVMETSAMYTDQINTNACLDEYHMSGKQPMEEMGFGSAHPFGLPSEGMVADSGEESMPSSPDTSTSNYDAPGYTEQNLQHIYNSYDALVLLEHDFLLMIRNGQGDNRGFGNWDQDIKKYGKTSHHGVNMLRTQLQDMQLRNSGQNTEDFEDVIYPQGDPDAVSISKRDVELLLPETFVNDTIIDFYIKYLSTRIESTKKRRCHFFNSFFFRKLADLDKDQGRAPEGRAAFLRVRKWTRKINVFDKDFLFIPVNFNLHWSLIVICYPGEMVMQSSQLNSHAFYTWIHLKEVTLDSRISFKDAPSNFNPLKIDVFSGFLSDDWFPPPEASLKRSVVRKLIHELVTGSFQNHPKLACSGEQLDERHQRCSNPGEPETVCTVDDGTHEIQPSKSICLYDSKEKGLPTSGCMLDTGSVPIVDVQNLQESEVCAPVKDTVVCLSIQDEKNDPLASNSQLNMRSYSPEGDGVIKESNRVVTDKENDKSLFLSLDNDQKVHSQAEAEVQDIMVRTSCSISEILAQKITSKEQPSQKSIEVGDECFRPSQDMDYAMMFDSSKDENGPNAERLTAEGDCGDPHERLDLVTVGDIGKMVVDNAIIEDVKSNNTTANNVNHGELHVSLQLPEGDTDNGMTGVSTASSLDIKEGNNDKVVAAASAHEGDINDNGSSELKIGNTNSGITGVIAASSDLKEENIDKVVAGDCAHESDINAKDCTELNIGNTDNSIAGGSTVSPEVSAENTDQIIAGDCGNETDLKADGEGADKFLATDSALPCEDDATCMDGVNVIVSLDVPRSTKNDTFSKNTSSDAEMPLPVGTCELVDRPSSENDMSENTSFDGKRPADDRTLEENEMVMPGDEKTEVHYKRRKVLASEKQSSFSGATSTD</sequence>
<feature type="compositionally biased region" description="Basic and acidic residues" evidence="4">
    <location>
        <begin position="894"/>
        <end position="905"/>
    </location>
</feature>